<dbReference type="PANTHER" id="PTHR32387:SF0">
    <property type="entry name" value="PROTEIN NO VEIN"/>
    <property type="match status" value="1"/>
</dbReference>
<evidence type="ECO:0000313" key="3">
    <source>
        <dbReference type="Proteomes" id="UP000030641"/>
    </source>
</evidence>
<dbReference type="SUPFAM" id="SSF55874">
    <property type="entry name" value="ATPase domain of HSP90 chaperone/DNA topoisomerase II/histidine kinase"/>
    <property type="match status" value="1"/>
</dbReference>
<gene>
    <name evidence="2" type="ORF">AUEXF2481DRAFT_34547</name>
</gene>
<dbReference type="InterPro" id="IPR036890">
    <property type="entry name" value="HATPase_C_sf"/>
</dbReference>
<protein>
    <recommendedName>
        <fullName evidence="4">Protein NO VEIN C-terminal domain-containing protein</fullName>
    </recommendedName>
</protein>
<feature type="compositionally biased region" description="Acidic residues" evidence="1">
    <location>
        <begin position="1271"/>
        <end position="1282"/>
    </location>
</feature>
<keyword evidence="3" id="KW-1185">Reference proteome</keyword>
<dbReference type="InParanoid" id="A0A074YW23"/>
<feature type="compositionally biased region" description="Polar residues" evidence="1">
    <location>
        <begin position="1201"/>
        <end position="1212"/>
    </location>
</feature>
<feature type="region of interest" description="Disordered" evidence="1">
    <location>
        <begin position="1246"/>
        <end position="1321"/>
    </location>
</feature>
<dbReference type="RefSeq" id="XP_013348844.1">
    <property type="nucleotide sequence ID" value="XM_013493390.1"/>
</dbReference>
<dbReference type="PANTHER" id="PTHR32387">
    <property type="entry name" value="WU:FJ29H11"/>
    <property type="match status" value="1"/>
</dbReference>
<feature type="region of interest" description="Disordered" evidence="1">
    <location>
        <begin position="1201"/>
        <end position="1228"/>
    </location>
</feature>
<dbReference type="GeneID" id="25365108"/>
<sequence>MADTLSVEECQAHIKDIRNNHGADARNESEKFLRRGYESMLKLLSAQLYSEPSHFLFELIQNADDNVYTDGEQPQATLAYRSDGLLLFACNEQGFSKANVSAICDMNQSTKTLLKEGKKSCIGEKGIGFKSVFKVAEKVWIKSNNFSFMFDKSTPLGMVDPVWAKFPEFPPQLQMNTMICLKIEKQEDRDVVKDQLTKVLEPSSFMFLRRLTRIRVVRLDDSGDTFDEIVMSHDSRPLTPLNDDLQIVTTTRSKGTRSKRSRYLLSDYTAREMPSTEQRQGVTETSIKLAFPIDDQQRPLIVKQDAYAFLPVCSSGLPFLVQADFLLVASRQGVDESQPWNRRLQDHTVHALIQAFQRLNDTHLKYAWPAYLPEKQVAHRFFDKMKDNFLTRVKDVKILESRSGELAKPKVMMLVPDRYKDTEGAPLLTPLNDRYLSTNYDTTHVSSLVTQALDGKKFFEMLKTYVSKQAEEYRKKPHEWHGKVSTVLMAEQKQFNLDDLLILPIVPLDDGSWINAKSRNKPSYSRVANRSTASTAFYLPRSDANIVIPKGVSLSIVEHNASRNEERRSFLRHAGAQDLDYEDVLRGIIKQHKESIANADIDLLLSHAQYVFSLPSASRLAQNLSTTLWLADSRGEQFRGIELHMDSPYKLAVSQIFPANLTVARFIHSKYMDVYQGNVELRAKWLAWLRECLGVHDIPRLSNKTNKGLSTEFEWLVNNLPSRQWLAGIRQNWDDYHLNQAPKLGDVRIPSEEVRNKIASLSVDCTDGKRARLSDTILPTLRSAVTTIQHMGFHFLDIEDEQNTEWLKLSTFRVITHRDLNFCLRLLMRFPETGIKPDKMTMIKLYRDISMFCDPSLVARDHARAAFRDHPLIFLPDTGSWVHLRTCVWEAPLCLRRVCPIAHIYGPVQSLFKNILNLQDAGIGDFVNELVSHDNNMSSIIHIKELLLELSSRISPRLTYDLKALDNCKIFPVVDMQKQRVLMSGNDPRWFIPDGRNLTMSFSGIIPLLDFTLAEQKKLEPLLDKMGIWARHLSEKVNKEEVVEGKEQAVLDVIHTRQFQVKAHYLLCLTNPADNYMMKPLLESVEIWAVQSIKVHRSIRLDNQEVRGRPLPANIMMGKDQRVFVPVKDLEEHTLNWYELSEKLVMLCKLDKVPKEIVLGILSMPSTQQIEDMLEEHGVIFDKLELRKLTQNVVIQPAGATISSRRQVSEQSPPEMVTDNDSSISDDSDMSSLAVLRNLGINVKPARKAKPVTAPRARGGRVPLERGPSSDGDDMELEGYGEDWDKHSDPLYAHVGPSKKHFSSGSGPGPGPGPGRQMRAGNFGSRIAVSDVDINNINSEDSEPCIDAFQRTQASEYRKQCNASEVVLEDPQVIRIGEQGEMKVYAFLKNLLGLYFTDEMWTSHASTKYTDQAFDGDDSQFADFTIRDLSGRLTDWLVERGCDQPKEWMDKKGKNAITYSIEVKATYGPHHEPFHMSQNQIDMAKDYRIQGDDVPSRVYVVMRVSNLAGSGSGGSAQVHPFVDPHGLLNQGDLTCISQGGYLVFSDQQST</sequence>
<accession>A0A074YW23</accession>
<dbReference type="STRING" id="1043005.A0A074YW23"/>
<dbReference type="OrthoDB" id="1262810at2759"/>
<reference evidence="2 3" key="1">
    <citation type="journal article" date="2014" name="BMC Genomics">
        <title>Genome sequencing of four Aureobasidium pullulans varieties: biotechnological potential, stress tolerance, and description of new species.</title>
        <authorList>
            <person name="Gostin Ar C."/>
            <person name="Ohm R.A."/>
            <person name="Kogej T."/>
            <person name="Sonjak S."/>
            <person name="Turk M."/>
            <person name="Zajc J."/>
            <person name="Zalar P."/>
            <person name="Grube M."/>
            <person name="Sun H."/>
            <person name="Han J."/>
            <person name="Sharma A."/>
            <person name="Chiniquy J."/>
            <person name="Ngan C.Y."/>
            <person name="Lipzen A."/>
            <person name="Barry K."/>
            <person name="Grigoriev I.V."/>
            <person name="Gunde-Cimerman N."/>
        </authorList>
    </citation>
    <scope>NUCLEOTIDE SEQUENCE [LARGE SCALE GENOMIC DNA]</scope>
    <source>
        <strain evidence="2 3">EXF-2481</strain>
    </source>
</reference>
<name>A0A074YW23_AURSE</name>
<dbReference type="NCBIfam" id="NF047352">
    <property type="entry name" value="P_loop_sacsin"/>
    <property type="match status" value="1"/>
</dbReference>
<dbReference type="OMA" id="YGYIGAK"/>
<proteinExistence type="predicted"/>
<evidence type="ECO:0000256" key="1">
    <source>
        <dbReference type="SAM" id="MobiDB-lite"/>
    </source>
</evidence>
<dbReference type="EMBL" id="KL584749">
    <property type="protein sequence ID" value="KER00350.1"/>
    <property type="molecule type" value="Genomic_DNA"/>
</dbReference>
<dbReference type="Proteomes" id="UP000030641">
    <property type="component" value="Unassembled WGS sequence"/>
</dbReference>
<dbReference type="InterPro" id="IPR052957">
    <property type="entry name" value="Auxin_embryo_med"/>
</dbReference>
<evidence type="ECO:0008006" key="4">
    <source>
        <dbReference type="Google" id="ProtNLM"/>
    </source>
</evidence>
<dbReference type="Gene3D" id="3.30.565.10">
    <property type="entry name" value="Histidine kinase-like ATPase, C-terminal domain"/>
    <property type="match status" value="1"/>
</dbReference>
<dbReference type="HOGENOM" id="CLU_000570_2_1_1"/>
<organism evidence="2 3">
    <name type="scientific">Aureobasidium subglaciale (strain EXF-2481)</name>
    <name type="common">Aureobasidium pullulans var. subglaciale</name>
    <dbReference type="NCBI Taxonomy" id="1043005"/>
    <lineage>
        <taxon>Eukaryota</taxon>
        <taxon>Fungi</taxon>
        <taxon>Dikarya</taxon>
        <taxon>Ascomycota</taxon>
        <taxon>Pezizomycotina</taxon>
        <taxon>Dothideomycetes</taxon>
        <taxon>Dothideomycetidae</taxon>
        <taxon>Dothideales</taxon>
        <taxon>Saccotheciaceae</taxon>
        <taxon>Aureobasidium</taxon>
    </lineage>
</organism>
<evidence type="ECO:0000313" key="2">
    <source>
        <dbReference type="EMBL" id="KER00350.1"/>
    </source>
</evidence>